<name>A0A512DG58_9CELL</name>
<dbReference type="InterPro" id="IPR001294">
    <property type="entry name" value="Phytochrome"/>
</dbReference>
<dbReference type="InterPro" id="IPR001932">
    <property type="entry name" value="PPM-type_phosphatase-like_dom"/>
</dbReference>
<evidence type="ECO:0000256" key="3">
    <source>
        <dbReference type="ARBA" id="ARBA00022801"/>
    </source>
</evidence>
<evidence type="ECO:0000256" key="1">
    <source>
        <dbReference type="ARBA" id="ARBA00022543"/>
    </source>
</evidence>
<dbReference type="AlphaFoldDB" id="A0A512DG58"/>
<dbReference type="Gene3D" id="3.30.450.40">
    <property type="match status" value="1"/>
</dbReference>
<dbReference type="InterPro" id="IPR003018">
    <property type="entry name" value="GAF"/>
</dbReference>
<reference evidence="8 9" key="1">
    <citation type="submission" date="2019-07" db="EMBL/GenBank/DDBJ databases">
        <title>Whole genome shotgun sequence of Cellulomonas aerilata NBRC 106308.</title>
        <authorList>
            <person name="Hosoyama A."/>
            <person name="Uohara A."/>
            <person name="Ohji S."/>
            <person name="Ichikawa N."/>
        </authorList>
    </citation>
    <scope>NUCLEOTIDE SEQUENCE [LARGE SCALE GENOMIC DNA]</scope>
    <source>
        <strain evidence="8 9">NBRC 106308</strain>
    </source>
</reference>
<dbReference type="SUPFAM" id="SSF55785">
    <property type="entry name" value="PYP-like sensor domain (PAS domain)"/>
    <property type="match status" value="1"/>
</dbReference>
<dbReference type="InterPro" id="IPR013515">
    <property type="entry name" value="Phytochrome_cen-reg"/>
</dbReference>
<dbReference type="PANTHER" id="PTHR43156">
    <property type="entry name" value="STAGE II SPORULATION PROTEIN E-RELATED"/>
    <property type="match status" value="1"/>
</dbReference>
<evidence type="ECO:0000259" key="7">
    <source>
        <dbReference type="PROSITE" id="PS50046"/>
    </source>
</evidence>
<comment type="caution">
    <text evidence="8">The sequence shown here is derived from an EMBL/GenBank/DDBJ whole genome shotgun (WGS) entry which is preliminary data.</text>
</comment>
<dbReference type="SMART" id="SM00331">
    <property type="entry name" value="PP2C_SIG"/>
    <property type="match status" value="1"/>
</dbReference>
<evidence type="ECO:0000256" key="5">
    <source>
        <dbReference type="ARBA" id="ARBA00023170"/>
    </source>
</evidence>
<dbReference type="Pfam" id="PF08446">
    <property type="entry name" value="PAS_2"/>
    <property type="match status" value="1"/>
</dbReference>
<keyword evidence="5" id="KW-0675">Receptor</keyword>
<dbReference type="InterPro" id="IPR036457">
    <property type="entry name" value="PPM-type-like_dom_sf"/>
</dbReference>
<keyword evidence="1" id="KW-0600">Photoreceptor protein</keyword>
<keyword evidence="9" id="KW-1185">Reference proteome</keyword>
<dbReference type="InterPro" id="IPR052016">
    <property type="entry name" value="Bact_Sigma-Reg"/>
</dbReference>
<dbReference type="Gene3D" id="3.30.450.20">
    <property type="entry name" value="PAS domain"/>
    <property type="match status" value="1"/>
</dbReference>
<dbReference type="GO" id="GO:0006355">
    <property type="term" value="P:regulation of DNA-templated transcription"/>
    <property type="evidence" value="ECO:0007669"/>
    <property type="project" value="InterPro"/>
</dbReference>
<feature type="domain" description="Phytochrome chromophore attachment site" evidence="7">
    <location>
        <begin position="141"/>
        <end position="300"/>
    </location>
</feature>
<protein>
    <recommendedName>
        <fullName evidence="7">Phytochrome chromophore attachment site domain-containing protein</fullName>
    </recommendedName>
</protein>
<evidence type="ECO:0000256" key="6">
    <source>
        <dbReference type="SAM" id="MobiDB-lite"/>
    </source>
</evidence>
<dbReference type="PRINTS" id="PR01033">
    <property type="entry name" value="PHYTOCHROME"/>
</dbReference>
<dbReference type="SUPFAM" id="SSF81606">
    <property type="entry name" value="PP2C-like"/>
    <property type="match status" value="1"/>
</dbReference>
<dbReference type="RefSeq" id="WP_186816631.1">
    <property type="nucleotide sequence ID" value="NZ_BAAARM010000005.1"/>
</dbReference>
<evidence type="ECO:0000256" key="4">
    <source>
        <dbReference type="ARBA" id="ARBA00022991"/>
    </source>
</evidence>
<dbReference type="Gene3D" id="3.30.450.270">
    <property type="match status" value="1"/>
</dbReference>
<keyword evidence="4" id="KW-0157">Chromophore</keyword>
<dbReference type="Proteomes" id="UP000321181">
    <property type="component" value="Unassembled WGS sequence"/>
</dbReference>
<dbReference type="GO" id="GO:0009881">
    <property type="term" value="F:photoreceptor activity"/>
    <property type="evidence" value="ECO:0007669"/>
    <property type="project" value="UniProtKB-KW"/>
</dbReference>
<dbReference type="GO" id="GO:0009584">
    <property type="term" value="P:detection of visible light"/>
    <property type="evidence" value="ECO:0007669"/>
    <property type="project" value="InterPro"/>
</dbReference>
<dbReference type="SMART" id="SM00065">
    <property type="entry name" value="GAF"/>
    <property type="match status" value="1"/>
</dbReference>
<feature type="compositionally biased region" description="Basic and acidic residues" evidence="6">
    <location>
        <begin position="83"/>
        <end position="92"/>
    </location>
</feature>
<keyword evidence="2" id="KW-0716">Sensory transduction</keyword>
<dbReference type="Pfam" id="PF01590">
    <property type="entry name" value="GAF"/>
    <property type="match status" value="1"/>
</dbReference>
<dbReference type="SUPFAM" id="SSF55781">
    <property type="entry name" value="GAF domain-like"/>
    <property type="match status" value="2"/>
</dbReference>
<sequence length="738" mass="78339">MTSVTEPALPEIDCADEPIRIPGSVQAHGVLLAVDESDHTVVMASANAAEHLGQDAASLRGRRLQDVLGPDGVPSLAAGEESAEPRRIDVPLPDGTRRAVDLLAHRSDGMLVVELEPPVGSAPETAPRTRLALRALQGATSHGELTRMLAAEMRRVTGFDRVMVYRFDDDWNGEVVAEEAREDLEPFLGLHFPASDIPAQARALYTSQWLRSIPDAGYTPSPLMPGLNPRTGLPLDLSGAALRSVSPVHLQYLANMGVRASMSVSLLSHGRLWGLVACHHYAGPHYPSPSTRNVAEFLGRTASLLIQGKEDEGRYVDALAISATAADLTRSLAGNIRNPLDSLAGDGGALDLIEGASGVAIRVHNELRLLGETPSVQDVEALAGVLWSSGRTLVVTDALGRDLAATELTARIAGTASGVLGVPLTSGERSDFLMWFRPEVLREVQWAGDPRKAVQRTDDGLRLTPRASFSAWVEQVRGRSDPWAPAETAAAQRLGQDVDELLARRSAEDSRIAAALQQIVLTERPVIPAGFSLASRYVPSGNDIIGGDWYDVTVLPDGRVVLMVGDVAGHGMGVAAITAQMRHALRAYLVNEGSASTALRRLGTLIGALLPGKLATVVAAELDPQTGSARITSAGHLPILHLGAEGGRLLHEATGPALGVDVARDYAEVTVELARGDALVLYSDGLVEERGVHLLRSLEQLRDRAAAGGRDPDGLCERLLAGAPQTRDDVTVLALSRF</sequence>
<gene>
    <name evidence="8" type="ORF">CAE01nite_32090</name>
</gene>
<dbReference type="InterPro" id="IPR016132">
    <property type="entry name" value="Phyto_chromo_attachment"/>
</dbReference>
<proteinExistence type="predicted"/>
<accession>A0A512DG58</accession>
<dbReference type="InterPro" id="IPR043150">
    <property type="entry name" value="Phytochrome_PHY_sf"/>
</dbReference>
<dbReference type="InterPro" id="IPR029016">
    <property type="entry name" value="GAF-like_dom_sf"/>
</dbReference>
<dbReference type="Gene3D" id="3.60.40.10">
    <property type="entry name" value="PPM-type phosphatase domain"/>
    <property type="match status" value="1"/>
</dbReference>
<dbReference type="Pfam" id="PF00360">
    <property type="entry name" value="PHY"/>
    <property type="match status" value="1"/>
</dbReference>
<dbReference type="GO" id="GO:0016791">
    <property type="term" value="F:phosphatase activity"/>
    <property type="evidence" value="ECO:0007669"/>
    <property type="project" value="TreeGrafter"/>
</dbReference>
<dbReference type="PANTHER" id="PTHR43156:SF2">
    <property type="entry name" value="STAGE II SPORULATION PROTEIN E"/>
    <property type="match status" value="1"/>
</dbReference>
<dbReference type="PROSITE" id="PS50046">
    <property type="entry name" value="PHYTOCHROME_2"/>
    <property type="match status" value="1"/>
</dbReference>
<evidence type="ECO:0000313" key="9">
    <source>
        <dbReference type="Proteomes" id="UP000321181"/>
    </source>
</evidence>
<organism evidence="8 9">
    <name type="scientific">Cellulomonas aerilata</name>
    <dbReference type="NCBI Taxonomy" id="515326"/>
    <lineage>
        <taxon>Bacteria</taxon>
        <taxon>Bacillati</taxon>
        <taxon>Actinomycetota</taxon>
        <taxon>Actinomycetes</taxon>
        <taxon>Micrococcales</taxon>
        <taxon>Cellulomonadaceae</taxon>
        <taxon>Cellulomonas</taxon>
    </lineage>
</organism>
<feature type="region of interest" description="Disordered" evidence="6">
    <location>
        <begin position="70"/>
        <end position="92"/>
    </location>
</feature>
<dbReference type="InterPro" id="IPR013654">
    <property type="entry name" value="PAS_2"/>
</dbReference>
<dbReference type="Pfam" id="PF07228">
    <property type="entry name" value="SpoIIE"/>
    <property type="match status" value="1"/>
</dbReference>
<dbReference type="InterPro" id="IPR035965">
    <property type="entry name" value="PAS-like_dom_sf"/>
</dbReference>
<evidence type="ECO:0000313" key="8">
    <source>
        <dbReference type="EMBL" id="GEO35484.1"/>
    </source>
</evidence>
<dbReference type="EMBL" id="BJYY01000020">
    <property type="protein sequence ID" value="GEO35484.1"/>
    <property type="molecule type" value="Genomic_DNA"/>
</dbReference>
<evidence type="ECO:0000256" key="2">
    <source>
        <dbReference type="ARBA" id="ARBA00022606"/>
    </source>
</evidence>
<keyword evidence="3" id="KW-0378">Hydrolase</keyword>